<organism evidence="1 2">
    <name type="scientific">Candidatus Thiodiazotropha taylori</name>
    <dbReference type="NCBI Taxonomy" id="2792791"/>
    <lineage>
        <taxon>Bacteria</taxon>
        <taxon>Pseudomonadati</taxon>
        <taxon>Pseudomonadota</taxon>
        <taxon>Gammaproteobacteria</taxon>
        <taxon>Chromatiales</taxon>
        <taxon>Sedimenticolaceae</taxon>
        <taxon>Candidatus Thiodiazotropha</taxon>
    </lineage>
</organism>
<name>A0A9E4KBL3_9GAMM</name>
<feature type="non-terminal residue" evidence="1">
    <location>
        <position position="69"/>
    </location>
</feature>
<dbReference type="EMBL" id="JAEPCM010000204">
    <property type="protein sequence ID" value="MCG7945932.1"/>
    <property type="molecule type" value="Genomic_DNA"/>
</dbReference>
<evidence type="ECO:0000313" key="1">
    <source>
        <dbReference type="EMBL" id="MCG7945932.1"/>
    </source>
</evidence>
<comment type="caution">
    <text evidence="1">The sequence shown here is derived from an EMBL/GenBank/DDBJ whole genome shotgun (WGS) entry which is preliminary data.</text>
</comment>
<dbReference type="AlphaFoldDB" id="A0A9E4KBL3"/>
<evidence type="ECO:0000313" key="2">
    <source>
        <dbReference type="Proteomes" id="UP000886667"/>
    </source>
</evidence>
<sequence>MRFTIQTKLFLSHFAAIILVSGSVGSYFYHSAIENLMHALQSRLMNSASLISSGLQDAQLDQIREEKDM</sequence>
<dbReference type="Proteomes" id="UP000886667">
    <property type="component" value="Unassembled WGS sequence"/>
</dbReference>
<proteinExistence type="predicted"/>
<reference evidence="1" key="1">
    <citation type="journal article" date="2021" name="Proc. Natl. Acad. Sci. U.S.A.">
        <title>Global biogeography of chemosynthetic symbionts reveals both localized and globally distributed symbiont groups. .</title>
        <authorList>
            <person name="Osvatic J.T."/>
            <person name="Wilkins L.G.E."/>
            <person name="Leibrecht L."/>
            <person name="Leray M."/>
            <person name="Zauner S."/>
            <person name="Polzin J."/>
            <person name="Camacho Y."/>
            <person name="Gros O."/>
            <person name="van Gils J.A."/>
            <person name="Eisen J.A."/>
            <person name="Petersen J.M."/>
            <person name="Yuen B."/>
        </authorList>
    </citation>
    <scope>NUCLEOTIDE SEQUENCE</scope>
    <source>
        <strain evidence="1">MAGclacostrist064TRANS</strain>
    </source>
</reference>
<protein>
    <submittedName>
        <fullName evidence="1">Uncharacterized protein</fullName>
    </submittedName>
</protein>
<accession>A0A9E4KBL3</accession>
<gene>
    <name evidence="1" type="ORF">JAZ07_06235</name>
</gene>